<dbReference type="Proteomes" id="UP000824107">
    <property type="component" value="Unassembled WGS sequence"/>
</dbReference>
<evidence type="ECO:0000313" key="1">
    <source>
        <dbReference type="EMBL" id="HIU52631.1"/>
    </source>
</evidence>
<comment type="caution">
    <text evidence="1">The sequence shown here is derived from an EMBL/GenBank/DDBJ whole genome shotgun (WGS) entry which is preliminary data.</text>
</comment>
<organism evidence="1 2">
    <name type="scientific">Candidatus Scatocola faecipullorum</name>
    <dbReference type="NCBI Taxonomy" id="2840917"/>
    <lineage>
        <taxon>Bacteria</taxon>
        <taxon>Pseudomonadati</taxon>
        <taxon>Pseudomonadota</taxon>
        <taxon>Alphaproteobacteria</taxon>
        <taxon>Rhodospirillales</taxon>
        <taxon>Rhodospirillaceae</taxon>
        <taxon>Rhodospirillaceae incertae sedis</taxon>
        <taxon>Candidatus Scatocola</taxon>
    </lineage>
</organism>
<sequence>MLVLCVLLLMGCVSDQNSYNANLQNWVGMSQETLYESWGTPTNELYVGPNEKVVTYLQIDEDGPVNGNTEPYQGYEVQYGAIETPDYGFPSDNGGSYYCKTSFTIVNGEITDYTFNGDDCVANN</sequence>
<evidence type="ECO:0000313" key="2">
    <source>
        <dbReference type="Proteomes" id="UP000824107"/>
    </source>
</evidence>
<protein>
    <submittedName>
        <fullName evidence="1">Uncharacterized protein</fullName>
    </submittedName>
</protein>
<accession>A0A9D1M320</accession>
<gene>
    <name evidence="1" type="ORF">IAD20_00955</name>
</gene>
<reference evidence="1" key="1">
    <citation type="submission" date="2020-10" db="EMBL/GenBank/DDBJ databases">
        <authorList>
            <person name="Gilroy R."/>
        </authorList>
    </citation>
    <scope>NUCLEOTIDE SEQUENCE</scope>
    <source>
        <strain evidence="1">ChiW3-316</strain>
    </source>
</reference>
<proteinExistence type="predicted"/>
<dbReference type="EMBL" id="DVNC01000010">
    <property type="protein sequence ID" value="HIU52631.1"/>
    <property type="molecule type" value="Genomic_DNA"/>
</dbReference>
<name>A0A9D1M320_9PROT</name>
<reference evidence="1" key="2">
    <citation type="journal article" date="2021" name="PeerJ">
        <title>Extensive microbial diversity within the chicken gut microbiome revealed by metagenomics and culture.</title>
        <authorList>
            <person name="Gilroy R."/>
            <person name="Ravi A."/>
            <person name="Getino M."/>
            <person name="Pursley I."/>
            <person name="Horton D.L."/>
            <person name="Alikhan N.F."/>
            <person name="Baker D."/>
            <person name="Gharbi K."/>
            <person name="Hall N."/>
            <person name="Watson M."/>
            <person name="Adriaenssens E.M."/>
            <person name="Foster-Nyarko E."/>
            <person name="Jarju S."/>
            <person name="Secka A."/>
            <person name="Antonio M."/>
            <person name="Oren A."/>
            <person name="Chaudhuri R.R."/>
            <person name="La Ragione R."/>
            <person name="Hildebrand F."/>
            <person name="Pallen M.J."/>
        </authorList>
    </citation>
    <scope>NUCLEOTIDE SEQUENCE</scope>
    <source>
        <strain evidence="1">ChiW3-316</strain>
    </source>
</reference>
<dbReference type="AlphaFoldDB" id="A0A9D1M320"/>